<reference evidence="3" key="1">
    <citation type="submission" date="2015-01" db="EMBL/GenBank/DDBJ databases">
        <title>The Genome Sequence of Cryptococcus gattii CA1280.</title>
        <authorList>
            <consortium name="The Broad Institute Genomics Platform"/>
            <person name="Cuomo C."/>
            <person name="Litvintseva A."/>
            <person name="Chen Y."/>
            <person name="Heitman J."/>
            <person name="Sun S."/>
            <person name="Springer D."/>
            <person name="Dromer F."/>
            <person name="Young S."/>
            <person name="Zeng Q."/>
            <person name="Gargeya S."/>
            <person name="Abouelleil A."/>
            <person name="Alvarado L."/>
            <person name="Chapman S.B."/>
            <person name="Gainer-Dewar J."/>
            <person name="Goldberg J."/>
            <person name="Griggs A."/>
            <person name="Gujja S."/>
            <person name="Hansen M."/>
            <person name="Howarth C."/>
            <person name="Imamovic A."/>
            <person name="Larimer J."/>
            <person name="Murphy C."/>
            <person name="Naylor J."/>
            <person name="Pearson M."/>
            <person name="Priest M."/>
            <person name="Roberts A."/>
            <person name="Saif S."/>
            <person name="Shea T."/>
            <person name="Sykes S."/>
            <person name="Wortman J."/>
            <person name="Nusbaum C."/>
            <person name="Birren B."/>
        </authorList>
    </citation>
    <scope>NUCLEOTIDE SEQUENCE [LARGE SCALE GENOMIC DNA]</scope>
    <source>
        <strain evidence="3">CA1280</strain>
    </source>
</reference>
<organism evidence="3">
    <name type="scientific">Cryptococcus bacillisporus CA1280</name>
    <dbReference type="NCBI Taxonomy" id="1296109"/>
    <lineage>
        <taxon>Eukaryota</taxon>
        <taxon>Fungi</taxon>
        <taxon>Dikarya</taxon>
        <taxon>Basidiomycota</taxon>
        <taxon>Agaricomycotina</taxon>
        <taxon>Tremellomycetes</taxon>
        <taxon>Tremellales</taxon>
        <taxon>Cryptococcaceae</taxon>
        <taxon>Cryptococcus</taxon>
        <taxon>Cryptococcus gattii species complex</taxon>
    </lineage>
</organism>
<gene>
    <name evidence="3" type="ORF">I312_04747</name>
</gene>
<sequence>MPRDTYPSSPPSTPLSPTAYKIALHCISPGERLIYYLYLPLLLLILFLLAPLLPSHISSSNAPDHVSYPARDPIPNTPRANTNGMAPRSTTPWAGTGAVGTGPRGEMAGMGDVRIF</sequence>
<evidence type="ECO:0000256" key="2">
    <source>
        <dbReference type="SAM" id="Phobius"/>
    </source>
</evidence>
<feature type="transmembrane region" description="Helical" evidence="2">
    <location>
        <begin position="33"/>
        <end position="53"/>
    </location>
</feature>
<accession>A0A0D0UD50</accession>
<keyword evidence="2" id="KW-0472">Membrane</keyword>
<name>A0A0D0UD50_CRYGA</name>
<dbReference type="HOGENOM" id="CLU_2096780_0_0_1"/>
<protein>
    <submittedName>
        <fullName evidence="3">Uncharacterized protein</fullName>
    </submittedName>
</protein>
<proteinExistence type="predicted"/>
<keyword evidence="2" id="KW-1133">Transmembrane helix</keyword>
<evidence type="ECO:0000313" key="3">
    <source>
        <dbReference type="EMBL" id="KIR46203.1"/>
    </source>
</evidence>
<dbReference type="AlphaFoldDB" id="A0A0D0UD50"/>
<feature type="compositionally biased region" description="Polar residues" evidence="1">
    <location>
        <begin position="78"/>
        <end position="93"/>
    </location>
</feature>
<evidence type="ECO:0000256" key="1">
    <source>
        <dbReference type="SAM" id="MobiDB-lite"/>
    </source>
</evidence>
<feature type="region of interest" description="Disordered" evidence="1">
    <location>
        <begin position="64"/>
        <end position="104"/>
    </location>
</feature>
<keyword evidence="2" id="KW-0812">Transmembrane</keyword>
<dbReference type="EMBL" id="KN847985">
    <property type="protein sequence ID" value="KIR46203.1"/>
    <property type="molecule type" value="Genomic_DNA"/>
</dbReference>